<gene>
    <name evidence="1" type="ORF">MXMO3_01227</name>
</gene>
<organism evidence="1 2">
    <name type="scientific">Maritalea myrionectae</name>
    <dbReference type="NCBI Taxonomy" id="454601"/>
    <lineage>
        <taxon>Bacteria</taxon>
        <taxon>Pseudomonadati</taxon>
        <taxon>Pseudomonadota</taxon>
        <taxon>Alphaproteobacteria</taxon>
        <taxon>Hyphomicrobiales</taxon>
        <taxon>Devosiaceae</taxon>
        <taxon>Maritalea</taxon>
    </lineage>
</organism>
<dbReference type="Proteomes" id="UP000258927">
    <property type="component" value="Chromosome"/>
</dbReference>
<dbReference type="RefSeq" id="WP_117395285.1">
    <property type="nucleotide sequence ID" value="NZ_CP021330.1"/>
</dbReference>
<dbReference type="KEGG" id="mmyr:MXMO3_01227"/>
<dbReference type="AlphaFoldDB" id="A0A2R4MCI8"/>
<evidence type="ECO:0008006" key="3">
    <source>
        <dbReference type="Google" id="ProtNLM"/>
    </source>
</evidence>
<name>A0A2R4MCI8_9HYPH</name>
<protein>
    <recommendedName>
        <fullName evidence="3">DUF4145 domain-containing protein</fullName>
    </recommendedName>
</protein>
<evidence type="ECO:0000313" key="2">
    <source>
        <dbReference type="Proteomes" id="UP000258927"/>
    </source>
</evidence>
<evidence type="ECO:0000313" key="1">
    <source>
        <dbReference type="EMBL" id="AVX03758.1"/>
    </source>
</evidence>
<reference evidence="1 2" key="1">
    <citation type="submission" date="2017-05" db="EMBL/GenBank/DDBJ databases">
        <title>Genome Analysis of Maritalea myrionectae HL2708#5.</title>
        <authorList>
            <consortium name="Cotde Inc.-PKNU"/>
            <person name="Jang D."/>
            <person name="Oh H.-M."/>
        </authorList>
    </citation>
    <scope>NUCLEOTIDE SEQUENCE [LARGE SCALE GENOMIC DNA]</scope>
    <source>
        <strain evidence="1 2">HL2708#5</strain>
    </source>
</reference>
<dbReference type="EMBL" id="CP021330">
    <property type="protein sequence ID" value="AVX03758.1"/>
    <property type="molecule type" value="Genomic_DNA"/>
</dbReference>
<accession>A0A2R4MCI8</accession>
<sequence>MGGNEAIGFSTFDPLYHDETAKLISEALETKDAIGRILRIHLAVEMRLQQLVKKVSGQDATRLQFSTLILAVRCMSVDPKICDLAKRLNELRNKFAHTPDATLESTKTVAEDIVRRNSDLLPNFDAVEVNLGNSKPRAFAKLELYDQVVVVAAILASHFHGMAQRGNFVAPNVSIPRNTRNTR</sequence>
<proteinExistence type="predicted"/>
<keyword evidence="2" id="KW-1185">Reference proteome</keyword>